<evidence type="ECO:0000256" key="1">
    <source>
        <dbReference type="ARBA" id="ARBA00023125"/>
    </source>
</evidence>
<dbReference type="Pfam" id="PF01381">
    <property type="entry name" value="HTH_3"/>
    <property type="match status" value="1"/>
</dbReference>
<dbReference type="InterPro" id="IPR014710">
    <property type="entry name" value="RmlC-like_jellyroll"/>
</dbReference>
<dbReference type="EMBL" id="JAINVV010000015">
    <property type="protein sequence ID" value="MBY8826249.1"/>
    <property type="molecule type" value="Genomic_DNA"/>
</dbReference>
<evidence type="ECO:0000259" key="2">
    <source>
        <dbReference type="PROSITE" id="PS50943"/>
    </source>
</evidence>
<dbReference type="SUPFAM" id="SSF47413">
    <property type="entry name" value="lambda repressor-like DNA-binding domains"/>
    <property type="match status" value="1"/>
</dbReference>
<gene>
    <name evidence="3" type="ORF">K7G82_28360</name>
</gene>
<name>A0ABS7PZ82_9SPHN</name>
<dbReference type="Gene3D" id="1.10.260.40">
    <property type="entry name" value="lambda repressor-like DNA-binding domains"/>
    <property type="match status" value="1"/>
</dbReference>
<dbReference type="CDD" id="cd00093">
    <property type="entry name" value="HTH_XRE"/>
    <property type="match status" value="1"/>
</dbReference>
<dbReference type="Proteomes" id="UP000706039">
    <property type="component" value="Unassembled WGS sequence"/>
</dbReference>
<feature type="domain" description="HTH cro/C1-type" evidence="2">
    <location>
        <begin position="14"/>
        <end position="68"/>
    </location>
</feature>
<proteinExistence type="predicted"/>
<dbReference type="InterPro" id="IPR013096">
    <property type="entry name" value="Cupin_2"/>
</dbReference>
<organism evidence="3 4">
    <name type="scientific">Sphingomonas colocasiae</name>
    <dbReference type="NCBI Taxonomy" id="1848973"/>
    <lineage>
        <taxon>Bacteria</taxon>
        <taxon>Pseudomonadati</taxon>
        <taxon>Pseudomonadota</taxon>
        <taxon>Alphaproteobacteria</taxon>
        <taxon>Sphingomonadales</taxon>
        <taxon>Sphingomonadaceae</taxon>
        <taxon>Sphingomonas</taxon>
    </lineage>
</organism>
<accession>A0ABS7PZ82</accession>
<dbReference type="InterPro" id="IPR001387">
    <property type="entry name" value="Cro/C1-type_HTH"/>
</dbReference>
<comment type="caution">
    <text evidence="3">The sequence shown here is derived from an EMBL/GenBank/DDBJ whole genome shotgun (WGS) entry which is preliminary data.</text>
</comment>
<dbReference type="Pfam" id="PF07883">
    <property type="entry name" value="Cupin_2"/>
    <property type="match status" value="1"/>
</dbReference>
<dbReference type="InterPro" id="IPR010982">
    <property type="entry name" value="Lambda_DNA-bd_dom_sf"/>
</dbReference>
<dbReference type="PROSITE" id="PS50943">
    <property type="entry name" value="HTH_CROC1"/>
    <property type="match status" value="1"/>
</dbReference>
<dbReference type="RefSeq" id="WP_222993710.1">
    <property type="nucleotide sequence ID" value="NZ_JAINVV010000015.1"/>
</dbReference>
<keyword evidence="1" id="KW-0238">DNA-binding</keyword>
<evidence type="ECO:0000313" key="4">
    <source>
        <dbReference type="Proteomes" id="UP000706039"/>
    </source>
</evidence>
<keyword evidence="4" id="KW-1185">Reference proteome</keyword>
<dbReference type="SMART" id="SM00530">
    <property type="entry name" value="HTH_XRE"/>
    <property type="match status" value="1"/>
</dbReference>
<dbReference type="CDD" id="cd02209">
    <property type="entry name" value="cupin_XRE_C"/>
    <property type="match status" value="1"/>
</dbReference>
<reference evidence="3 4" key="1">
    <citation type="submission" date="2021-08" db="EMBL/GenBank/DDBJ databases">
        <authorList>
            <person name="Tuo L."/>
        </authorList>
    </citation>
    <scope>NUCLEOTIDE SEQUENCE [LARGE SCALE GENOMIC DNA]</scope>
    <source>
        <strain evidence="3 4">JCM 31229</strain>
    </source>
</reference>
<dbReference type="InterPro" id="IPR050807">
    <property type="entry name" value="TransReg_Diox_bact_type"/>
</dbReference>
<protein>
    <submittedName>
        <fullName evidence="3">XRE family transcriptional regulator</fullName>
    </submittedName>
</protein>
<dbReference type="SUPFAM" id="SSF51182">
    <property type="entry name" value="RmlC-like cupins"/>
    <property type="match status" value="1"/>
</dbReference>
<dbReference type="Gene3D" id="2.60.120.10">
    <property type="entry name" value="Jelly Rolls"/>
    <property type="match status" value="1"/>
</dbReference>
<dbReference type="PANTHER" id="PTHR46797">
    <property type="entry name" value="HTH-TYPE TRANSCRIPTIONAL REGULATOR"/>
    <property type="match status" value="1"/>
</dbReference>
<dbReference type="PANTHER" id="PTHR46797:SF20">
    <property type="entry name" value="BLR4304 PROTEIN"/>
    <property type="match status" value="1"/>
</dbReference>
<sequence length="202" mass="22299">MTTSLAHGTIGARLKALRKREGWTLTEVAARTGISQGTLSKLENGLTKLNFSSVVKLASGLNLPVTAFTSPEPHVEASGSRRAVTRAGTGPRFQAQDIEYEVLADGLAGMNKVFLRARIKQHPDRELVEFRRHPGQEFIYVLSGEFELQTEAYAPIRLREGDSVVFDSSMGHRYISISEPDTILLIEMEVASYPTVIEDLII</sequence>
<evidence type="ECO:0000313" key="3">
    <source>
        <dbReference type="EMBL" id="MBY8826249.1"/>
    </source>
</evidence>
<dbReference type="InterPro" id="IPR011051">
    <property type="entry name" value="RmlC_Cupin_sf"/>
</dbReference>